<name>A0A160FIH7_9BURK</name>
<evidence type="ECO:0000313" key="1">
    <source>
        <dbReference type="EMBL" id="ANB72069.1"/>
    </source>
</evidence>
<organism evidence="1 2">
    <name type="scientific">Paraburkholderia phytofirmans OLGA172</name>
    <dbReference type="NCBI Taxonomy" id="1417228"/>
    <lineage>
        <taxon>Bacteria</taxon>
        <taxon>Pseudomonadati</taxon>
        <taxon>Pseudomonadota</taxon>
        <taxon>Betaproteobacteria</taxon>
        <taxon>Burkholderiales</taxon>
        <taxon>Burkholderiaceae</taxon>
        <taxon>Paraburkholderia</taxon>
    </lineage>
</organism>
<evidence type="ECO:0000313" key="2">
    <source>
        <dbReference type="Proteomes" id="UP000076852"/>
    </source>
</evidence>
<dbReference type="Proteomes" id="UP000076852">
    <property type="component" value="Chromosome 1"/>
</dbReference>
<accession>A0A160FIH7</accession>
<protein>
    <submittedName>
        <fullName evidence="1">Uncharacterized protein</fullName>
    </submittedName>
</protein>
<gene>
    <name evidence="1" type="ORF">AYM40_06560</name>
</gene>
<dbReference type="EMBL" id="CP014578">
    <property type="protein sequence ID" value="ANB72069.1"/>
    <property type="molecule type" value="Genomic_DNA"/>
</dbReference>
<dbReference type="AlphaFoldDB" id="A0A160FIH7"/>
<dbReference type="KEGG" id="buz:AYM40_06560"/>
<reference evidence="1 2" key="1">
    <citation type="journal article" date="2016" name="Gene">
        <title>PacBio SMRT assembly of a complex multi-replicon genome reveals chlorocatechol degradative operon in a region of genome plasticity.</title>
        <authorList>
            <person name="Ricker N."/>
            <person name="Shen S.Y."/>
            <person name="Goordial J."/>
            <person name="Jin S."/>
            <person name="Fulthorpe R.R."/>
        </authorList>
    </citation>
    <scope>NUCLEOTIDE SEQUENCE [LARGE SCALE GENOMIC DNA]</scope>
    <source>
        <strain evidence="1 2">OLGA172</strain>
    </source>
</reference>
<keyword evidence="2" id="KW-1185">Reference proteome</keyword>
<sequence length="84" mass="9732">MPIWSTLPVEVEPEVRLESWAVIETEPEFHQQHLIGIRTDSRSARISSALRSFDQHAMLRVTSTGRRYQLTVRQVGLRIRNTSC</sequence>
<proteinExistence type="predicted"/>